<dbReference type="InterPro" id="IPR000504">
    <property type="entry name" value="RRM_dom"/>
</dbReference>
<organism evidence="7 8">
    <name type="scientific">Taenia crassiceps</name>
    <dbReference type="NCBI Taxonomy" id="6207"/>
    <lineage>
        <taxon>Eukaryota</taxon>
        <taxon>Metazoa</taxon>
        <taxon>Spiralia</taxon>
        <taxon>Lophotrochozoa</taxon>
        <taxon>Platyhelminthes</taxon>
        <taxon>Cestoda</taxon>
        <taxon>Eucestoda</taxon>
        <taxon>Cyclophyllidea</taxon>
        <taxon>Taeniidae</taxon>
        <taxon>Taenia</taxon>
    </lineage>
</organism>
<evidence type="ECO:0000256" key="2">
    <source>
        <dbReference type="PROSITE-ProRule" id="PRU00176"/>
    </source>
</evidence>
<evidence type="ECO:0000313" key="8">
    <source>
        <dbReference type="Proteomes" id="UP001651158"/>
    </source>
</evidence>
<dbReference type="InterPro" id="IPR000571">
    <property type="entry name" value="Znf_CCCH"/>
</dbReference>
<keyword evidence="3" id="KW-0863">Zinc-finger</keyword>
<keyword evidence="1 2" id="KW-0694">RNA-binding</keyword>
<feature type="domain" description="RRM" evidence="5">
    <location>
        <begin position="239"/>
        <end position="325"/>
    </location>
</feature>
<dbReference type="PROSITE" id="PS50103">
    <property type="entry name" value="ZF_C3H1"/>
    <property type="match status" value="1"/>
</dbReference>
<feature type="region of interest" description="Disordered" evidence="4">
    <location>
        <begin position="383"/>
        <end position="423"/>
    </location>
</feature>
<feature type="region of interest" description="Disordered" evidence="4">
    <location>
        <begin position="626"/>
        <end position="646"/>
    </location>
</feature>
<dbReference type="InterPro" id="IPR039780">
    <property type="entry name" value="Mot2"/>
</dbReference>
<feature type="zinc finger region" description="C3H1-type" evidence="3">
    <location>
        <begin position="322"/>
        <end position="349"/>
    </location>
</feature>
<dbReference type="SMART" id="SM00361">
    <property type="entry name" value="RRM_1"/>
    <property type="match status" value="1"/>
</dbReference>
<reference evidence="7 8" key="1">
    <citation type="journal article" date="2022" name="Front. Cell. Infect. Microbiol.">
        <title>The Genomes of Two Strains of Taenia crassiceps the Animal Model for the Study of Human Cysticercosis.</title>
        <authorList>
            <person name="Bobes R.J."/>
            <person name="Estrada K."/>
            <person name="Rios-Valencia D.G."/>
            <person name="Calderon-Gallegos A."/>
            <person name="de la Torre P."/>
            <person name="Carrero J.C."/>
            <person name="Sanchez-Flores A."/>
            <person name="Laclette J.P."/>
        </authorList>
    </citation>
    <scope>NUCLEOTIDE SEQUENCE [LARGE SCALE GENOMIC DNA]</scope>
    <source>
        <strain evidence="7">WFUcys</strain>
    </source>
</reference>
<feature type="domain" description="C3H1-type" evidence="6">
    <location>
        <begin position="322"/>
        <end position="349"/>
    </location>
</feature>
<dbReference type="CDD" id="cd12438">
    <property type="entry name" value="RRM_CNOT4"/>
    <property type="match status" value="1"/>
</dbReference>
<comment type="caution">
    <text evidence="7">The sequence shown here is derived from an EMBL/GenBank/DDBJ whole genome shotgun (WGS) entry which is preliminary data.</text>
</comment>
<evidence type="ECO:0000256" key="3">
    <source>
        <dbReference type="PROSITE-ProRule" id="PRU00723"/>
    </source>
</evidence>
<feature type="compositionally biased region" description="Low complexity" evidence="4">
    <location>
        <begin position="630"/>
        <end position="641"/>
    </location>
</feature>
<evidence type="ECO:0000256" key="1">
    <source>
        <dbReference type="ARBA" id="ARBA00022884"/>
    </source>
</evidence>
<feature type="compositionally biased region" description="Polar residues" evidence="4">
    <location>
        <begin position="399"/>
        <end position="423"/>
    </location>
</feature>
<dbReference type="Pfam" id="PF03656">
    <property type="entry name" value="Pam16"/>
    <property type="match status" value="1"/>
</dbReference>
<accession>A0ABR4QMS0</accession>
<dbReference type="Gene3D" id="3.30.70.330">
    <property type="match status" value="1"/>
</dbReference>
<dbReference type="InterPro" id="IPR036869">
    <property type="entry name" value="J_dom_sf"/>
</dbReference>
<sequence length="673" mass="73815">MAKYLAQMILSVSRILGRAFAKALQEEYAASRNAAKLRSSAEKSSSKYDFGSSFSGISLEEAKRILDISDIYNAEEVARKYDYLFNVNDKKNGGSFYLQSKVFRAKERIDEELQAKSSSSERREWPLMAVERLLRSGILKPPAVTLLSGSDPRAASIGLEECSEVAVVDCDRLRPAGHLSGWSHVNAAWVPWLVCFERFDDTIETKRKPIKRKKDMLGKPQIPKETFKLLPELRVIQTNLVFVVGLPQWISKDKEILKGPQYFGQFGKVYKVEVNANQTFTGPQGQPSISAYITYDRSEDAMRAVLTLDQSMMHGRQLRVSLGTTKYCSQFLRGHKCNKHECMYLHGLGDPKASFTKEQMHAGKHTEYMKALLDEFVANQASTAATGGGTNPEVVIRDTGSNKTVQNQESSTITSDSRPNSATATDTLRSFEKESITIVRSGEPPSASDHFAPSYSSPSCISSYESSKGLFYSQRHVDVNPQNLDCGSCGNSTNMNAFADIDFDPIRESQVGLAELMASEQPPQPQVSLATQTFSPSLPLMFAPPPGFENSPAASPEDVASLIAATSQSRSLFDSVYGPFAQIAAAAALAYQTHQQQQQQHWTAFTGTTDLDFLTYLLRQAMQIDGRQHSQSAQPSTSTGSSSGGGAEDFKCYTASSTSATATTLGNRGGCQN</sequence>
<evidence type="ECO:0000256" key="4">
    <source>
        <dbReference type="SAM" id="MobiDB-lite"/>
    </source>
</evidence>
<keyword evidence="3" id="KW-0862">Zinc</keyword>
<dbReference type="SUPFAM" id="SSF54928">
    <property type="entry name" value="RNA-binding domain, RBD"/>
    <property type="match status" value="1"/>
</dbReference>
<dbReference type="InterPro" id="IPR034261">
    <property type="entry name" value="CNOT4_RRM"/>
</dbReference>
<dbReference type="PANTHER" id="PTHR12603">
    <property type="entry name" value="CCR4-NOT TRANSCRIPTION COMPLEX RELATED"/>
    <property type="match status" value="1"/>
</dbReference>
<evidence type="ECO:0000313" key="7">
    <source>
        <dbReference type="EMBL" id="KAL5110924.1"/>
    </source>
</evidence>
<keyword evidence="8" id="KW-1185">Reference proteome</keyword>
<keyword evidence="3" id="KW-0479">Metal-binding</keyword>
<dbReference type="PANTHER" id="PTHR12603:SF0">
    <property type="entry name" value="CCR4-NOT TRANSCRIPTION COMPLEX SUBUNIT 4"/>
    <property type="match status" value="1"/>
</dbReference>
<gene>
    <name evidence="7" type="ORF">TcWFU_009383</name>
</gene>
<protein>
    <submittedName>
        <fullName evidence="7">CCR4-NOT transcription complex subunit 4</fullName>
    </submittedName>
</protein>
<dbReference type="Gene3D" id="1.10.287.110">
    <property type="entry name" value="DnaJ domain"/>
    <property type="match status" value="1"/>
</dbReference>
<name>A0ABR4QMS0_9CEST</name>
<dbReference type="InterPro" id="IPR003954">
    <property type="entry name" value="RRM_euk-type"/>
</dbReference>
<proteinExistence type="predicted"/>
<dbReference type="InterPro" id="IPR012677">
    <property type="entry name" value="Nucleotide-bd_a/b_plait_sf"/>
</dbReference>
<evidence type="ECO:0000259" key="5">
    <source>
        <dbReference type="PROSITE" id="PS50102"/>
    </source>
</evidence>
<dbReference type="EMBL" id="JAKROA010000002">
    <property type="protein sequence ID" value="KAL5110924.1"/>
    <property type="molecule type" value="Genomic_DNA"/>
</dbReference>
<evidence type="ECO:0000259" key="6">
    <source>
        <dbReference type="PROSITE" id="PS50103"/>
    </source>
</evidence>
<dbReference type="Proteomes" id="UP001651158">
    <property type="component" value="Unassembled WGS sequence"/>
</dbReference>
<dbReference type="PROSITE" id="PS50102">
    <property type="entry name" value="RRM"/>
    <property type="match status" value="1"/>
</dbReference>
<dbReference type="InterPro" id="IPR035979">
    <property type="entry name" value="RBD_domain_sf"/>
</dbReference>